<protein>
    <submittedName>
        <fullName evidence="2">Uncharacterized protein</fullName>
    </submittedName>
</protein>
<dbReference type="EMBL" id="LFZO01000183">
    <property type="protein sequence ID" value="KXT11757.1"/>
    <property type="molecule type" value="Genomic_DNA"/>
</dbReference>
<dbReference type="STRING" id="113226.A0A139IAI3"/>
<feature type="compositionally biased region" description="Polar residues" evidence="1">
    <location>
        <begin position="55"/>
        <end position="65"/>
    </location>
</feature>
<keyword evidence="3" id="KW-1185">Reference proteome</keyword>
<dbReference type="Proteomes" id="UP000073492">
    <property type="component" value="Unassembled WGS sequence"/>
</dbReference>
<gene>
    <name evidence="2" type="ORF">AC579_1654</name>
</gene>
<accession>A0A139IAI3</accession>
<feature type="compositionally biased region" description="Acidic residues" evidence="1">
    <location>
        <begin position="193"/>
        <end position="202"/>
    </location>
</feature>
<dbReference type="AlphaFoldDB" id="A0A139IAI3"/>
<dbReference type="OrthoDB" id="10498683at2759"/>
<evidence type="ECO:0000256" key="1">
    <source>
        <dbReference type="SAM" id="MobiDB-lite"/>
    </source>
</evidence>
<organism evidence="2 3">
    <name type="scientific">Pseudocercospora musae</name>
    <dbReference type="NCBI Taxonomy" id="113226"/>
    <lineage>
        <taxon>Eukaryota</taxon>
        <taxon>Fungi</taxon>
        <taxon>Dikarya</taxon>
        <taxon>Ascomycota</taxon>
        <taxon>Pezizomycotina</taxon>
        <taxon>Dothideomycetes</taxon>
        <taxon>Dothideomycetidae</taxon>
        <taxon>Mycosphaerellales</taxon>
        <taxon>Mycosphaerellaceae</taxon>
        <taxon>Pseudocercospora</taxon>
    </lineage>
</organism>
<evidence type="ECO:0000313" key="2">
    <source>
        <dbReference type="EMBL" id="KXT11757.1"/>
    </source>
</evidence>
<proteinExistence type="predicted"/>
<sequence length="288" mass="32429">MYSSRKRWRAHFRGNSVHRTISKLIPPPGIHDRSTRSNGKKPSSKSMSDARRLQQEGQDSTNCQPATFRHKKTAKALEKEAKIASAPRRARVTLITVSIITAVVGRFRLTPRGERKLKKLYKAISRNENRQLQDFLQAKGAKKRKTTKRRAQRLARWNLQKRFDVREEICAGSPGFSDGVLGAGDEARPSPESSDDGDDGGDGDYGCTSGGRRTEDIKFRPNTPFNMDGRTGEAEGLRETDHLPDPETEVVLSICIDWQNSDFEHQRELRVVFPALSFWPDLSGARNA</sequence>
<feature type="region of interest" description="Disordered" evidence="1">
    <location>
        <begin position="176"/>
        <end position="244"/>
    </location>
</feature>
<comment type="caution">
    <text evidence="2">The sequence shown here is derived from an EMBL/GenBank/DDBJ whole genome shotgun (WGS) entry which is preliminary data.</text>
</comment>
<evidence type="ECO:0000313" key="3">
    <source>
        <dbReference type="Proteomes" id="UP000073492"/>
    </source>
</evidence>
<feature type="compositionally biased region" description="Basic and acidic residues" evidence="1">
    <location>
        <begin position="230"/>
        <end position="244"/>
    </location>
</feature>
<reference evidence="2 3" key="1">
    <citation type="submission" date="2015-07" db="EMBL/GenBank/DDBJ databases">
        <title>Comparative genomics of the Sigatoka disease complex on banana suggests a link between parallel evolutionary changes in Pseudocercospora fijiensis and Pseudocercospora eumusae and increased virulence on the banana host.</title>
        <authorList>
            <person name="Chang T.-C."/>
            <person name="Salvucci A."/>
            <person name="Crous P.W."/>
            <person name="Stergiopoulos I."/>
        </authorList>
    </citation>
    <scope>NUCLEOTIDE SEQUENCE [LARGE SCALE GENOMIC DNA]</scope>
    <source>
        <strain evidence="2 3">CBS 116634</strain>
    </source>
</reference>
<name>A0A139IAI3_9PEZI</name>
<feature type="region of interest" description="Disordered" evidence="1">
    <location>
        <begin position="19"/>
        <end position="67"/>
    </location>
</feature>